<sequence>MSPQTVETAGQATEPAPPGATFAAPSNANGSIAGIPPSEAEEAPAGMQAAPAGAEDRLHIDAAPDGDAFYAITNGREIGVIPGPWSNPAIRHSVINYRNAHFCAFRTLLDAADWYVLHMNDFPAGVAAETEAHTRDIEAAPDGDGFYAVANGRDDGVLRGPWTNPAIRSSVLSYPNAYFRGFRQLDHANKWYELHMNDFDV</sequence>
<comment type="caution">
    <text evidence="1">The sequence shown here is derived from an EMBL/GenBank/DDBJ whole genome shotgun (WGS) entry which is preliminary data.</text>
</comment>
<keyword evidence="2" id="KW-1185">Reference proteome</keyword>
<gene>
    <name evidence="1" type="ORF">FA95DRAFT_1614147</name>
</gene>
<dbReference type="Proteomes" id="UP000814033">
    <property type="component" value="Unassembled WGS sequence"/>
</dbReference>
<evidence type="ECO:0000313" key="1">
    <source>
        <dbReference type="EMBL" id="KAI0037502.1"/>
    </source>
</evidence>
<evidence type="ECO:0000313" key="2">
    <source>
        <dbReference type="Proteomes" id="UP000814033"/>
    </source>
</evidence>
<dbReference type="EMBL" id="MU276902">
    <property type="protein sequence ID" value="KAI0037502.1"/>
    <property type="molecule type" value="Genomic_DNA"/>
</dbReference>
<reference evidence="1" key="1">
    <citation type="submission" date="2021-02" db="EMBL/GenBank/DDBJ databases">
        <authorList>
            <consortium name="DOE Joint Genome Institute"/>
            <person name="Ahrendt S."/>
            <person name="Looney B.P."/>
            <person name="Miyauchi S."/>
            <person name="Morin E."/>
            <person name="Drula E."/>
            <person name="Courty P.E."/>
            <person name="Chicoki N."/>
            <person name="Fauchery L."/>
            <person name="Kohler A."/>
            <person name="Kuo A."/>
            <person name="Labutti K."/>
            <person name="Pangilinan J."/>
            <person name="Lipzen A."/>
            <person name="Riley R."/>
            <person name="Andreopoulos W."/>
            <person name="He G."/>
            <person name="Johnson J."/>
            <person name="Barry K.W."/>
            <person name="Grigoriev I.V."/>
            <person name="Nagy L."/>
            <person name="Hibbett D."/>
            <person name="Henrissat B."/>
            <person name="Matheny P.B."/>
            <person name="Labbe J."/>
            <person name="Martin F."/>
        </authorList>
    </citation>
    <scope>NUCLEOTIDE SEQUENCE</scope>
    <source>
        <strain evidence="1">FP105234-sp</strain>
    </source>
</reference>
<protein>
    <submittedName>
        <fullName evidence="1">Uncharacterized protein</fullName>
    </submittedName>
</protein>
<reference evidence="1" key="2">
    <citation type="journal article" date="2022" name="New Phytol.">
        <title>Evolutionary transition to the ectomycorrhizal habit in the genomes of a hyperdiverse lineage of mushroom-forming fungi.</title>
        <authorList>
            <person name="Looney B."/>
            <person name="Miyauchi S."/>
            <person name="Morin E."/>
            <person name="Drula E."/>
            <person name="Courty P.E."/>
            <person name="Kohler A."/>
            <person name="Kuo A."/>
            <person name="LaButti K."/>
            <person name="Pangilinan J."/>
            <person name="Lipzen A."/>
            <person name="Riley R."/>
            <person name="Andreopoulos W."/>
            <person name="He G."/>
            <person name="Johnson J."/>
            <person name="Nolan M."/>
            <person name="Tritt A."/>
            <person name="Barry K.W."/>
            <person name="Grigoriev I.V."/>
            <person name="Nagy L.G."/>
            <person name="Hibbett D."/>
            <person name="Henrissat B."/>
            <person name="Matheny P.B."/>
            <person name="Labbe J."/>
            <person name="Martin F.M."/>
        </authorList>
    </citation>
    <scope>NUCLEOTIDE SEQUENCE</scope>
    <source>
        <strain evidence="1">FP105234-sp</strain>
    </source>
</reference>
<proteinExistence type="predicted"/>
<name>A0ACB8R0T6_9AGAM</name>
<organism evidence="1 2">
    <name type="scientific">Auriscalpium vulgare</name>
    <dbReference type="NCBI Taxonomy" id="40419"/>
    <lineage>
        <taxon>Eukaryota</taxon>
        <taxon>Fungi</taxon>
        <taxon>Dikarya</taxon>
        <taxon>Basidiomycota</taxon>
        <taxon>Agaricomycotina</taxon>
        <taxon>Agaricomycetes</taxon>
        <taxon>Russulales</taxon>
        <taxon>Auriscalpiaceae</taxon>
        <taxon>Auriscalpium</taxon>
    </lineage>
</organism>
<accession>A0ACB8R0T6</accession>